<dbReference type="SUPFAM" id="SSF56935">
    <property type="entry name" value="Porins"/>
    <property type="match status" value="1"/>
</dbReference>
<protein>
    <submittedName>
        <fullName evidence="13">Porin</fullName>
    </submittedName>
</protein>
<gene>
    <name evidence="13" type="ORF">PQQ63_38270</name>
</gene>
<evidence type="ECO:0000256" key="1">
    <source>
        <dbReference type="ARBA" id="ARBA00004571"/>
    </source>
</evidence>
<comment type="subunit">
    <text evidence="2">Homotrimer.</text>
</comment>
<feature type="chain" id="PRO_5046717251" evidence="11">
    <location>
        <begin position="21"/>
        <end position="376"/>
    </location>
</feature>
<name>A0ABW9E6B7_9BURK</name>
<evidence type="ECO:0000256" key="3">
    <source>
        <dbReference type="ARBA" id="ARBA00022448"/>
    </source>
</evidence>
<evidence type="ECO:0000256" key="4">
    <source>
        <dbReference type="ARBA" id="ARBA00022452"/>
    </source>
</evidence>
<keyword evidence="3" id="KW-0813">Transport</keyword>
<dbReference type="InterPro" id="IPR023614">
    <property type="entry name" value="Porin_dom_sf"/>
</dbReference>
<proteinExistence type="predicted"/>
<feature type="signal peptide" evidence="11">
    <location>
        <begin position="1"/>
        <end position="20"/>
    </location>
</feature>
<comment type="caution">
    <text evidence="13">The sequence shown here is derived from an EMBL/GenBank/DDBJ whole genome shotgun (WGS) entry which is preliminary data.</text>
</comment>
<dbReference type="RefSeq" id="WP_408237585.1">
    <property type="nucleotide sequence ID" value="NZ_JAQQCF010000081.1"/>
</dbReference>
<evidence type="ECO:0000256" key="2">
    <source>
        <dbReference type="ARBA" id="ARBA00011233"/>
    </source>
</evidence>
<keyword evidence="5" id="KW-0812">Transmembrane</keyword>
<evidence type="ECO:0000313" key="14">
    <source>
        <dbReference type="Proteomes" id="UP001629432"/>
    </source>
</evidence>
<keyword evidence="7" id="KW-0406">Ion transport</keyword>
<keyword evidence="10" id="KW-0998">Cell outer membrane</keyword>
<evidence type="ECO:0000256" key="9">
    <source>
        <dbReference type="ARBA" id="ARBA00023136"/>
    </source>
</evidence>
<dbReference type="Gene3D" id="2.40.160.10">
    <property type="entry name" value="Porin"/>
    <property type="match status" value="1"/>
</dbReference>
<evidence type="ECO:0000256" key="10">
    <source>
        <dbReference type="ARBA" id="ARBA00023237"/>
    </source>
</evidence>
<evidence type="ECO:0000313" key="13">
    <source>
        <dbReference type="EMBL" id="MFM0642524.1"/>
    </source>
</evidence>
<sequence>MKKTLLTIAFLSAFPISTFAQNSIALFGIVDAGITYTNNSAGKSLVQAQSGIAQANRWGLRVIEDIGGGTKVIATLENGFNGFTGKLGQGGLEFGRQSFVGVTNPTWGTLTLGRQYDPVVDMVQTTTFNGHAGPFFAHPSDIDNTDNAFRVNNAVKYVTPTWNGLTAEGMYAFGGLAGNFRGNSTIAAALSYVNGPLYLAAGYFYALNPAQQFPDGNFQPNGAPGVSNGEGTFGYVGNPRNMQTISAGGTYTLGALQLALNYSTVRFDNADGIVGNTVSFDSYETWALYYVTPVASVGGGYTFTEGKVDFNNARPKYNQFNLFVDYALSKRTDVYLMAAYQKASGGANADIYQGIVGQQSSTTGQVVARIGMRHKF</sequence>
<evidence type="ECO:0000256" key="5">
    <source>
        <dbReference type="ARBA" id="ARBA00022692"/>
    </source>
</evidence>
<dbReference type="PANTHER" id="PTHR34501:SF9">
    <property type="entry name" value="MAJOR OUTER MEMBRANE PROTEIN P.IA"/>
    <property type="match status" value="1"/>
</dbReference>
<dbReference type="InterPro" id="IPR033900">
    <property type="entry name" value="Gram_neg_porin_domain"/>
</dbReference>
<feature type="domain" description="Porin" evidence="12">
    <location>
        <begin position="9"/>
        <end position="345"/>
    </location>
</feature>
<keyword evidence="9" id="KW-0472">Membrane</keyword>
<organism evidence="13 14">
    <name type="scientific">Paraburkholderia metrosideri</name>
    <dbReference type="NCBI Taxonomy" id="580937"/>
    <lineage>
        <taxon>Bacteria</taxon>
        <taxon>Pseudomonadati</taxon>
        <taxon>Pseudomonadota</taxon>
        <taxon>Betaproteobacteria</taxon>
        <taxon>Burkholderiales</taxon>
        <taxon>Burkholderiaceae</taxon>
        <taxon>Paraburkholderia</taxon>
    </lineage>
</organism>
<evidence type="ECO:0000256" key="11">
    <source>
        <dbReference type="SAM" id="SignalP"/>
    </source>
</evidence>
<dbReference type="Proteomes" id="UP001629432">
    <property type="component" value="Unassembled WGS sequence"/>
</dbReference>
<dbReference type="CDD" id="cd00342">
    <property type="entry name" value="gram_neg_porins"/>
    <property type="match status" value="1"/>
</dbReference>
<keyword evidence="14" id="KW-1185">Reference proteome</keyword>
<comment type="subcellular location">
    <subcellularLocation>
        <location evidence="1">Cell outer membrane</location>
        <topology evidence="1">Multi-pass membrane protein</topology>
    </subcellularLocation>
</comment>
<reference evidence="13 14" key="1">
    <citation type="journal article" date="2024" name="Chem. Sci.">
        <title>Discovery of megapolipeptins by genome mining of a Burkholderiales bacteria collection.</title>
        <authorList>
            <person name="Paulo B.S."/>
            <person name="Recchia M.J.J."/>
            <person name="Lee S."/>
            <person name="Fergusson C.H."/>
            <person name="Romanowski S.B."/>
            <person name="Hernandez A."/>
            <person name="Krull N."/>
            <person name="Liu D.Y."/>
            <person name="Cavanagh H."/>
            <person name="Bos A."/>
            <person name="Gray C.A."/>
            <person name="Murphy B.T."/>
            <person name="Linington R.G."/>
            <person name="Eustaquio A.S."/>
        </authorList>
    </citation>
    <scope>NUCLEOTIDE SEQUENCE [LARGE SCALE GENOMIC DNA]</scope>
    <source>
        <strain evidence="13 14">RL17-338-BIC-A</strain>
    </source>
</reference>
<keyword evidence="8" id="KW-0626">Porin</keyword>
<keyword evidence="6 11" id="KW-0732">Signal</keyword>
<accession>A0ABW9E6B7</accession>
<dbReference type="PANTHER" id="PTHR34501">
    <property type="entry name" value="PROTEIN YDDL-RELATED"/>
    <property type="match status" value="1"/>
</dbReference>
<keyword evidence="4" id="KW-1134">Transmembrane beta strand</keyword>
<evidence type="ECO:0000256" key="8">
    <source>
        <dbReference type="ARBA" id="ARBA00023114"/>
    </source>
</evidence>
<evidence type="ECO:0000256" key="7">
    <source>
        <dbReference type="ARBA" id="ARBA00023065"/>
    </source>
</evidence>
<dbReference type="Pfam" id="PF13609">
    <property type="entry name" value="Porin_4"/>
    <property type="match status" value="1"/>
</dbReference>
<evidence type="ECO:0000259" key="12">
    <source>
        <dbReference type="Pfam" id="PF13609"/>
    </source>
</evidence>
<dbReference type="EMBL" id="JAQQCF010000081">
    <property type="protein sequence ID" value="MFM0642524.1"/>
    <property type="molecule type" value="Genomic_DNA"/>
</dbReference>
<dbReference type="InterPro" id="IPR050298">
    <property type="entry name" value="Gram-neg_bact_OMP"/>
</dbReference>
<evidence type="ECO:0000256" key="6">
    <source>
        <dbReference type="ARBA" id="ARBA00022729"/>
    </source>
</evidence>